<gene>
    <name evidence="8" type="primary">araJ</name>
    <name evidence="8" type="ordered locus">AZC_2514</name>
</gene>
<feature type="transmembrane region" description="Helical" evidence="6">
    <location>
        <begin position="158"/>
        <end position="177"/>
    </location>
</feature>
<evidence type="ECO:0000313" key="8">
    <source>
        <dbReference type="EMBL" id="BAF88512.1"/>
    </source>
</evidence>
<feature type="domain" description="Major facilitator superfamily (MFS) profile" evidence="7">
    <location>
        <begin position="3"/>
        <end position="376"/>
    </location>
</feature>
<reference evidence="8 9" key="1">
    <citation type="journal article" date="2007" name="Appl. Environ. Microbiol.">
        <title>Rhizobial factors required for stem nodule maturation and maintenance in Sesbania rostrata-Azorhizobium caulinodans ORS571 symbiosis.</title>
        <authorList>
            <person name="Suzuki S."/>
            <person name="Aono T."/>
            <person name="Lee KB."/>
            <person name="Suzuki T."/>
            <person name="Liu CT."/>
            <person name="Miwa H."/>
            <person name="Wakao S."/>
            <person name="Iki T."/>
            <person name="Oyaizu H."/>
        </authorList>
    </citation>
    <scope>NUCLEOTIDE SEQUENCE [LARGE SCALE GENOMIC DNA]</scope>
    <source>
        <strain evidence="9">ATCC 43989 / DSM 5975 / JCM 20966 / LMG 6465 / NBRC 14845 / NCIMB 13405 / ORS 571</strain>
    </source>
</reference>
<feature type="transmembrane region" description="Helical" evidence="6">
    <location>
        <begin position="355"/>
        <end position="375"/>
    </location>
</feature>
<feature type="transmembrane region" description="Helical" evidence="6">
    <location>
        <begin position="237"/>
        <end position="257"/>
    </location>
</feature>
<dbReference type="HOGENOM" id="CLU_001265_61_5_5"/>
<reference evidence="8 9" key="4">
    <citation type="journal article" date="2009" name="Appl. Environ. Microbiol.">
        <title>Comparative genome-wide transcriptional profiling of Azorhizobium caulinodans ORS571 grown under free-living and symbiotic conditions.</title>
        <authorList>
            <person name="Tsukada S."/>
            <person name="Aono T."/>
            <person name="Akiba N."/>
            <person name="Lee KB."/>
            <person name="Liu CT."/>
            <person name="Toyazaki H."/>
            <person name="Oyaizu H."/>
        </authorList>
    </citation>
    <scope>NUCLEOTIDE SEQUENCE [LARGE SCALE GENOMIC DNA]</scope>
    <source>
        <strain evidence="9">ATCC 43989 / DSM 5975 / JCM 20966 / LMG 6465 / NBRC 14845 / NCIMB 13405 / ORS 571</strain>
    </source>
</reference>
<evidence type="ECO:0000256" key="4">
    <source>
        <dbReference type="ARBA" id="ARBA00022989"/>
    </source>
</evidence>
<reference evidence="8 9" key="3">
    <citation type="journal article" date="2008" name="BMC Genomics">
        <title>The genome of the versatile nitrogen fixer Azorhizobium caulinodans ORS571.</title>
        <authorList>
            <person name="Lee KB."/>
            <person name="Backer P.D."/>
            <person name="Aono T."/>
            <person name="Liu CT."/>
            <person name="Suzuki S."/>
            <person name="Suzuki T."/>
            <person name="Kaneko T."/>
            <person name="Yamada M."/>
            <person name="Tabata S."/>
            <person name="Kupfer D.M."/>
            <person name="Najar F.Z."/>
            <person name="Wiley G.B."/>
            <person name="Roe B."/>
            <person name="Binnewies T.T."/>
            <person name="Ussery D.W."/>
            <person name="D'Haeze W."/>
            <person name="Herder J.D."/>
            <person name="Gevers D."/>
            <person name="Vereecke D."/>
            <person name="Holsters M."/>
            <person name="Oyaizu H."/>
        </authorList>
    </citation>
    <scope>NUCLEOTIDE SEQUENCE [LARGE SCALE GENOMIC DNA]</scope>
    <source>
        <strain evidence="9">ATCC 43989 / DSM 5975 / JCM 20966 / LMG 6465 / NBRC 14845 / NCIMB 13405 / ORS 571</strain>
    </source>
</reference>
<feature type="transmembrane region" description="Helical" evidence="6">
    <location>
        <begin position="205"/>
        <end position="225"/>
    </location>
</feature>
<dbReference type="PANTHER" id="PTHR43124:SF3">
    <property type="entry name" value="CHLORAMPHENICOL EFFLUX PUMP RV0191"/>
    <property type="match status" value="1"/>
</dbReference>
<dbReference type="Proteomes" id="UP000000270">
    <property type="component" value="Chromosome"/>
</dbReference>
<dbReference type="Pfam" id="PF07690">
    <property type="entry name" value="MFS_1"/>
    <property type="match status" value="1"/>
</dbReference>
<evidence type="ECO:0000256" key="3">
    <source>
        <dbReference type="ARBA" id="ARBA00022692"/>
    </source>
</evidence>
<dbReference type="GO" id="GO:0005886">
    <property type="term" value="C:plasma membrane"/>
    <property type="evidence" value="ECO:0007669"/>
    <property type="project" value="UniProtKB-SubCell"/>
</dbReference>
<dbReference type="CDD" id="cd17324">
    <property type="entry name" value="MFS_NepI_like"/>
    <property type="match status" value="1"/>
</dbReference>
<keyword evidence="2" id="KW-1003">Cell membrane</keyword>
<dbReference type="InterPro" id="IPR011701">
    <property type="entry name" value="MFS"/>
</dbReference>
<accession>A8IAJ0</accession>
<keyword evidence="4 6" id="KW-1133">Transmembrane helix</keyword>
<dbReference type="InterPro" id="IPR020846">
    <property type="entry name" value="MFS_dom"/>
</dbReference>
<feature type="transmembrane region" description="Helical" evidence="6">
    <location>
        <begin position="264"/>
        <end position="285"/>
    </location>
</feature>
<feature type="transmembrane region" description="Helical" evidence="6">
    <location>
        <begin position="69"/>
        <end position="88"/>
    </location>
</feature>
<dbReference type="InterPro" id="IPR050189">
    <property type="entry name" value="MFS_Efflux_Transporters"/>
</dbReference>
<dbReference type="AlphaFoldDB" id="A8IAJ0"/>
<reference evidence="8 9" key="5">
    <citation type="journal article" date="2010" name="Appl. Environ. Microbiol.">
        <title>phrR-like gene praR of Azorhizobium caulinodans ORS571 is essential for symbiosis with Sesbania rostrata and is involved in expression of reb genes.</title>
        <authorList>
            <person name="Akiba N."/>
            <person name="Aono T."/>
            <person name="Toyazaki H."/>
            <person name="Sato S."/>
            <person name="Oyaizu H."/>
        </authorList>
    </citation>
    <scope>NUCLEOTIDE SEQUENCE [LARGE SCALE GENOMIC DNA]</scope>
    <source>
        <strain evidence="9">ATCC 43989 / DSM 5975 / JCM 20966 / LMG 6465 / NBRC 14845 / NCIMB 13405 / ORS 571</strain>
    </source>
</reference>
<evidence type="ECO:0000256" key="6">
    <source>
        <dbReference type="SAM" id="Phobius"/>
    </source>
</evidence>
<reference evidence="9" key="2">
    <citation type="submission" date="2007-04" db="EMBL/GenBank/DDBJ databases">
        <title>Complete genome sequence of the nitrogen-fixing bacterium Azorhizobium caulinodans ORS571.</title>
        <authorList>
            <person name="Lee K.B."/>
            <person name="Backer P.D."/>
            <person name="Aono T."/>
            <person name="Liu C.T."/>
            <person name="Suzuki S."/>
            <person name="Suzuki T."/>
            <person name="Kaneko T."/>
            <person name="Yamada M."/>
            <person name="Tabata S."/>
            <person name="Kupfer D.M."/>
            <person name="Najar F.Z."/>
            <person name="Wiley G.B."/>
            <person name="Roe B."/>
            <person name="Binnewies T."/>
            <person name="Ussery D."/>
            <person name="Vereecke D."/>
            <person name="Gevers D."/>
            <person name="Holsters M."/>
            <person name="Oyaizu H."/>
        </authorList>
    </citation>
    <scope>NUCLEOTIDE SEQUENCE [LARGE SCALE GENOMIC DNA]</scope>
    <source>
        <strain evidence="9">ATCC 43989 / DSM 5975 / JCM 20966 / LMG 6465 / NBRC 14845 / NCIMB 13405 / ORS 571</strain>
    </source>
</reference>
<evidence type="ECO:0000256" key="5">
    <source>
        <dbReference type="ARBA" id="ARBA00023136"/>
    </source>
</evidence>
<dbReference type="eggNOG" id="COG2814">
    <property type="taxonomic scope" value="Bacteria"/>
</dbReference>
<keyword evidence="3 6" id="KW-0812">Transmembrane</keyword>
<evidence type="ECO:0000313" key="9">
    <source>
        <dbReference type="Proteomes" id="UP000000270"/>
    </source>
</evidence>
<dbReference type="STRING" id="438753.AZC_2514"/>
<feature type="transmembrane region" description="Helical" evidence="6">
    <location>
        <begin position="328"/>
        <end position="349"/>
    </location>
</feature>
<evidence type="ECO:0000256" key="2">
    <source>
        <dbReference type="ARBA" id="ARBA00022475"/>
    </source>
</evidence>
<keyword evidence="9" id="KW-1185">Reference proteome</keyword>
<proteinExistence type="predicted"/>
<sequence length="402" mass="41619">MSFLLILGLADFASAFTARSVDPMLNLLASDLGVSLQAAALLATAFTLPYALMQLVFGPIGDAFGRVRLIRITLACLTIGHLACALAPNHPVLVAARVFAGGWAGGIIPVSFAIVGDRVAFEQRTVALGRLLLAVVLGQLGGAIISGTLATYFGWRTVFFAAAAVSAAATLCTILFLKELGARKPISVAATLEGYRTVFRNPVSIRHFAVSAVEGGIIFGVFPFVAPLMVEFHIGDAVEAGIAMGAFAIGGVLYSVVVQKLVDLLGLSGMAATGALIVGCCLIGIAFAPSLVFMMALFGVMGFGFYTIHNTLQIMSTELAPSARGSGVSLYATFFFAGQAFGAVVAGAVSHAVGSLPGMFVVAGLAMFALAWPASRLAPLAERVRREAEETAARKVQSVEPV</sequence>
<dbReference type="RefSeq" id="WP_012171040.1">
    <property type="nucleotide sequence ID" value="NC_009937.1"/>
</dbReference>
<dbReference type="InterPro" id="IPR036259">
    <property type="entry name" value="MFS_trans_sf"/>
</dbReference>
<feature type="transmembrane region" description="Helical" evidence="6">
    <location>
        <begin position="39"/>
        <end position="57"/>
    </location>
</feature>
<feature type="transmembrane region" description="Helical" evidence="6">
    <location>
        <begin position="127"/>
        <end position="152"/>
    </location>
</feature>
<dbReference type="SUPFAM" id="SSF103473">
    <property type="entry name" value="MFS general substrate transporter"/>
    <property type="match status" value="1"/>
</dbReference>
<evidence type="ECO:0000256" key="1">
    <source>
        <dbReference type="ARBA" id="ARBA00004651"/>
    </source>
</evidence>
<dbReference type="KEGG" id="azc:AZC_2514"/>
<protein>
    <submittedName>
        <fullName evidence="8">Putative arabinose efflux permease</fullName>
    </submittedName>
</protein>
<comment type="subcellular location">
    <subcellularLocation>
        <location evidence="1">Cell membrane</location>
        <topology evidence="1">Multi-pass membrane protein</topology>
    </subcellularLocation>
</comment>
<name>A8IAJ0_AZOC5</name>
<dbReference type="GO" id="GO:0022857">
    <property type="term" value="F:transmembrane transporter activity"/>
    <property type="evidence" value="ECO:0007669"/>
    <property type="project" value="InterPro"/>
</dbReference>
<dbReference type="PANTHER" id="PTHR43124">
    <property type="entry name" value="PURINE EFFLUX PUMP PBUE"/>
    <property type="match status" value="1"/>
</dbReference>
<organism evidence="8 9">
    <name type="scientific">Azorhizobium caulinodans (strain ATCC 43989 / DSM 5975 / JCM 20966 / LMG 6465 / NBRC 14845 / NCIMB 13405 / ORS 571)</name>
    <dbReference type="NCBI Taxonomy" id="438753"/>
    <lineage>
        <taxon>Bacteria</taxon>
        <taxon>Pseudomonadati</taxon>
        <taxon>Pseudomonadota</taxon>
        <taxon>Alphaproteobacteria</taxon>
        <taxon>Hyphomicrobiales</taxon>
        <taxon>Xanthobacteraceae</taxon>
        <taxon>Azorhizobium</taxon>
    </lineage>
</organism>
<dbReference type="PROSITE" id="PS50850">
    <property type="entry name" value="MFS"/>
    <property type="match status" value="1"/>
</dbReference>
<feature type="transmembrane region" description="Helical" evidence="6">
    <location>
        <begin position="94"/>
        <end position="115"/>
    </location>
</feature>
<dbReference type="EMBL" id="AP009384">
    <property type="protein sequence ID" value="BAF88512.1"/>
    <property type="molecule type" value="Genomic_DNA"/>
</dbReference>
<keyword evidence="5 6" id="KW-0472">Membrane</keyword>
<dbReference type="Gene3D" id="1.20.1250.20">
    <property type="entry name" value="MFS general substrate transporter like domains"/>
    <property type="match status" value="1"/>
</dbReference>
<evidence type="ECO:0000259" key="7">
    <source>
        <dbReference type="PROSITE" id="PS50850"/>
    </source>
</evidence>
<reference evidence="8 9" key="6">
    <citation type="journal article" date="2011" name="Appl. Environ. Microbiol.">
        <title>Involvement of the azorhizobial chromosome partition gene (parA) in the onset of bacteroid differentiation during Sesbania rostrata stem nodule development.</title>
        <authorList>
            <person name="Liu CT."/>
            <person name="Lee KB."/>
            <person name="Wang YS."/>
            <person name="Peng MH."/>
            <person name="Lee KT."/>
            <person name="Suzuki S."/>
            <person name="Suzuki T."/>
            <person name="Oyaizu H."/>
        </authorList>
    </citation>
    <scope>NUCLEOTIDE SEQUENCE [LARGE SCALE GENOMIC DNA]</scope>
    <source>
        <strain evidence="9">ATCC 43989 / DSM 5975 / JCM 20966 / LMG 6465 / NBRC 14845 / NCIMB 13405 / ORS 571</strain>
    </source>
</reference>
<feature type="transmembrane region" description="Helical" evidence="6">
    <location>
        <begin position="291"/>
        <end position="308"/>
    </location>
</feature>